<sequence length="139" mass="15235">MIFELNLTKGKRKEIRSDRRKSAKKFIQITAKSSAHAKSGLDSDAQGFSCAAVPPSLPKTKFTNYPSSNTPLGKLGGMGSLRSTSTSTATTKRRLMDIARTCSNERKNLNGLPQYSGLKSHTKTGFGCREWSSKTWDAM</sequence>
<comment type="caution">
    <text evidence="2">The sequence shown here is derived from an EMBL/GenBank/DDBJ whole genome shotgun (WGS) entry which is preliminary data.</text>
</comment>
<reference evidence="2" key="1">
    <citation type="submission" date="2023-03" db="EMBL/GenBank/DDBJ databases">
        <title>Massive genome expansion in bonnet fungi (Mycena s.s.) driven by repeated elements and novel gene families across ecological guilds.</title>
        <authorList>
            <consortium name="Lawrence Berkeley National Laboratory"/>
            <person name="Harder C.B."/>
            <person name="Miyauchi S."/>
            <person name="Viragh M."/>
            <person name="Kuo A."/>
            <person name="Thoen E."/>
            <person name="Andreopoulos B."/>
            <person name="Lu D."/>
            <person name="Skrede I."/>
            <person name="Drula E."/>
            <person name="Henrissat B."/>
            <person name="Morin E."/>
            <person name="Kohler A."/>
            <person name="Barry K."/>
            <person name="LaButti K."/>
            <person name="Morin E."/>
            <person name="Salamov A."/>
            <person name="Lipzen A."/>
            <person name="Mereny Z."/>
            <person name="Hegedus B."/>
            <person name="Baldrian P."/>
            <person name="Stursova M."/>
            <person name="Weitz H."/>
            <person name="Taylor A."/>
            <person name="Grigoriev I.V."/>
            <person name="Nagy L.G."/>
            <person name="Martin F."/>
            <person name="Kauserud H."/>
        </authorList>
    </citation>
    <scope>NUCLEOTIDE SEQUENCE</scope>
    <source>
        <strain evidence="2">CBHHK002</strain>
    </source>
</reference>
<keyword evidence="3" id="KW-1185">Reference proteome</keyword>
<protein>
    <submittedName>
        <fullName evidence="2">Uncharacterized protein</fullName>
    </submittedName>
</protein>
<dbReference type="EMBL" id="JARIHO010000094">
    <property type="protein sequence ID" value="KAJ7306154.1"/>
    <property type="molecule type" value="Genomic_DNA"/>
</dbReference>
<gene>
    <name evidence="2" type="ORF">DFH08DRAFT_824815</name>
</gene>
<evidence type="ECO:0000256" key="1">
    <source>
        <dbReference type="SAM" id="MobiDB-lite"/>
    </source>
</evidence>
<name>A0AAD6Z474_9AGAR</name>
<organism evidence="2 3">
    <name type="scientific">Mycena albidolilacea</name>
    <dbReference type="NCBI Taxonomy" id="1033008"/>
    <lineage>
        <taxon>Eukaryota</taxon>
        <taxon>Fungi</taxon>
        <taxon>Dikarya</taxon>
        <taxon>Basidiomycota</taxon>
        <taxon>Agaricomycotina</taxon>
        <taxon>Agaricomycetes</taxon>
        <taxon>Agaricomycetidae</taxon>
        <taxon>Agaricales</taxon>
        <taxon>Marasmiineae</taxon>
        <taxon>Mycenaceae</taxon>
        <taxon>Mycena</taxon>
    </lineage>
</organism>
<evidence type="ECO:0000313" key="3">
    <source>
        <dbReference type="Proteomes" id="UP001218218"/>
    </source>
</evidence>
<dbReference type="AlphaFoldDB" id="A0AAD6Z474"/>
<evidence type="ECO:0000313" key="2">
    <source>
        <dbReference type="EMBL" id="KAJ7306154.1"/>
    </source>
</evidence>
<feature type="region of interest" description="Disordered" evidence="1">
    <location>
        <begin position="59"/>
        <end position="94"/>
    </location>
</feature>
<feature type="compositionally biased region" description="Polar residues" evidence="1">
    <location>
        <begin position="61"/>
        <end position="71"/>
    </location>
</feature>
<accession>A0AAD6Z474</accession>
<proteinExistence type="predicted"/>
<dbReference type="Proteomes" id="UP001218218">
    <property type="component" value="Unassembled WGS sequence"/>
</dbReference>